<dbReference type="Proteomes" id="UP000490386">
    <property type="component" value="Unassembled WGS sequence"/>
</dbReference>
<dbReference type="PANTHER" id="PTHR30136">
    <property type="entry name" value="HELIX-TURN-HELIX TRANSCRIPTIONAL REGULATOR, ICLR FAMILY"/>
    <property type="match status" value="1"/>
</dbReference>
<protein>
    <submittedName>
        <fullName evidence="4">IclR family transcriptional regulator</fullName>
    </submittedName>
</protein>
<dbReference type="SUPFAM" id="SSF46785">
    <property type="entry name" value="Winged helix' DNA-binding domain"/>
    <property type="match status" value="1"/>
</dbReference>
<dbReference type="Pfam" id="PF01614">
    <property type="entry name" value="IclR_C"/>
    <property type="match status" value="1"/>
</dbReference>
<dbReference type="OrthoDB" id="4924204at2"/>
<dbReference type="InterPro" id="IPR036388">
    <property type="entry name" value="WH-like_DNA-bd_sf"/>
</dbReference>
<keyword evidence="1" id="KW-0805">Transcription regulation</keyword>
<dbReference type="SUPFAM" id="SSF55781">
    <property type="entry name" value="GAF domain-like"/>
    <property type="match status" value="1"/>
</dbReference>
<dbReference type="GO" id="GO:0045892">
    <property type="term" value="P:negative regulation of DNA-templated transcription"/>
    <property type="evidence" value="ECO:0007669"/>
    <property type="project" value="TreeGrafter"/>
</dbReference>
<feature type="domain" description="IclR-ED" evidence="3">
    <location>
        <begin position="57"/>
        <end position="245"/>
    </location>
</feature>
<dbReference type="PROSITE" id="PS51078">
    <property type="entry name" value="ICLR_ED"/>
    <property type="match status" value="1"/>
</dbReference>
<dbReference type="InterPro" id="IPR014757">
    <property type="entry name" value="Tscrpt_reg_IclR_C"/>
</dbReference>
<evidence type="ECO:0000256" key="2">
    <source>
        <dbReference type="ARBA" id="ARBA00023163"/>
    </source>
</evidence>
<dbReference type="Gene3D" id="1.10.10.10">
    <property type="entry name" value="Winged helix-like DNA-binding domain superfamily/Winged helix DNA-binding domain"/>
    <property type="match status" value="1"/>
</dbReference>
<keyword evidence="5" id="KW-1185">Reference proteome</keyword>
<organism evidence="4 5">
    <name type="scientific">Pseudoclavibacter terrae</name>
    <dbReference type="NCBI Taxonomy" id="1530195"/>
    <lineage>
        <taxon>Bacteria</taxon>
        <taxon>Bacillati</taxon>
        <taxon>Actinomycetota</taxon>
        <taxon>Actinomycetes</taxon>
        <taxon>Micrococcales</taxon>
        <taxon>Microbacteriaceae</taxon>
        <taxon>Pseudoclavibacter</taxon>
    </lineage>
</organism>
<name>A0A7J5B726_9MICO</name>
<dbReference type="GO" id="GO:0003677">
    <property type="term" value="F:DNA binding"/>
    <property type="evidence" value="ECO:0007669"/>
    <property type="project" value="TreeGrafter"/>
</dbReference>
<evidence type="ECO:0000259" key="3">
    <source>
        <dbReference type="PROSITE" id="PS51078"/>
    </source>
</evidence>
<comment type="caution">
    <text evidence="4">The sequence shown here is derived from an EMBL/GenBank/DDBJ whole genome shotgun (WGS) entry which is preliminary data.</text>
</comment>
<reference evidence="4 5" key="1">
    <citation type="submission" date="2019-09" db="EMBL/GenBank/DDBJ databases">
        <title>Phylogeny of genus Pseudoclavibacter and closely related genus.</title>
        <authorList>
            <person name="Li Y."/>
        </authorList>
    </citation>
    <scope>NUCLEOTIDE SEQUENCE [LARGE SCALE GENOMIC DNA]</scope>
    <source>
        <strain evidence="4 5">THG-MD12</strain>
    </source>
</reference>
<evidence type="ECO:0000256" key="1">
    <source>
        <dbReference type="ARBA" id="ARBA00023015"/>
    </source>
</evidence>
<dbReference type="InterPro" id="IPR036390">
    <property type="entry name" value="WH_DNA-bd_sf"/>
</dbReference>
<keyword evidence="2" id="KW-0804">Transcription</keyword>
<dbReference type="InterPro" id="IPR050707">
    <property type="entry name" value="HTH_MetabolicPath_Reg"/>
</dbReference>
<dbReference type="EMBL" id="WBJX01000001">
    <property type="protein sequence ID" value="KAB1639927.1"/>
    <property type="molecule type" value="Genomic_DNA"/>
</dbReference>
<sequence length="248" mass="26690">MGRALDVLTTLAQLTRTPPHRATVAQVAGALDRDRSQVSRTLKHLAEDGSVLRRDDRSYELGWRGYATAQELTERRLRIDGLTLLEGLARDTGEACFIGVLSGDSTVTIVEALPRDARMIGSWLGRPYPAFCSDAGQGTLWDADDDEVAAVLAVADFRASGPNAPVDVGDFLERLERARRRGYSIVDEEAEPGLYSVGAPIWDFRGEVIAAVQIVGARAEMVPKSDELGAAVARTAARLSEVLAAPAC</sequence>
<dbReference type="Gene3D" id="3.30.450.40">
    <property type="match status" value="1"/>
</dbReference>
<accession>A0A7J5B726</accession>
<evidence type="ECO:0000313" key="5">
    <source>
        <dbReference type="Proteomes" id="UP000490386"/>
    </source>
</evidence>
<dbReference type="PANTHER" id="PTHR30136:SF35">
    <property type="entry name" value="HTH-TYPE TRANSCRIPTIONAL REGULATOR RV1719"/>
    <property type="match status" value="1"/>
</dbReference>
<gene>
    <name evidence="4" type="ORF">F8O03_01420</name>
</gene>
<proteinExistence type="predicted"/>
<dbReference type="GO" id="GO:0003700">
    <property type="term" value="F:DNA-binding transcription factor activity"/>
    <property type="evidence" value="ECO:0007669"/>
    <property type="project" value="TreeGrafter"/>
</dbReference>
<evidence type="ECO:0000313" key="4">
    <source>
        <dbReference type="EMBL" id="KAB1639927.1"/>
    </source>
</evidence>
<dbReference type="AlphaFoldDB" id="A0A7J5B726"/>
<dbReference type="InterPro" id="IPR029016">
    <property type="entry name" value="GAF-like_dom_sf"/>
</dbReference>